<protein>
    <recommendedName>
        <fullName evidence="3">CCHC-type domain-containing protein</fullName>
    </recommendedName>
</protein>
<sequence>MSEEQRRKEQTHVPTDRNIDTALATGNYRSKPHYTKRTCFKCGSPAHLIRNCPKLGLANESSHKAKPVIQNQNAIEETDSAFLISKREKEE</sequence>
<organism evidence="4 5">
    <name type="scientific">Bugula neritina</name>
    <name type="common">Brown bryozoan</name>
    <name type="synonym">Sertularia neritina</name>
    <dbReference type="NCBI Taxonomy" id="10212"/>
    <lineage>
        <taxon>Eukaryota</taxon>
        <taxon>Metazoa</taxon>
        <taxon>Spiralia</taxon>
        <taxon>Lophotrochozoa</taxon>
        <taxon>Bryozoa</taxon>
        <taxon>Gymnolaemata</taxon>
        <taxon>Cheilostomatida</taxon>
        <taxon>Flustrina</taxon>
        <taxon>Buguloidea</taxon>
        <taxon>Bugulidae</taxon>
        <taxon>Bugula</taxon>
    </lineage>
</organism>
<feature type="domain" description="CCHC-type" evidence="3">
    <location>
        <begin position="39"/>
        <end position="54"/>
    </location>
</feature>
<dbReference type="OrthoDB" id="6224156at2759"/>
<dbReference type="InterPro" id="IPR001878">
    <property type="entry name" value="Znf_CCHC"/>
</dbReference>
<dbReference type="Gene3D" id="4.10.60.10">
    <property type="entry name" value="Zinc finger, CCHC-type"/>
    <property type="match status" value="1"/>
</dbReference>
<reference evidence="4" key="1">
    <citation type="submission" date="2020-06" db="EMBL/GenBank/DDBJ databases">
        <title>Draft genome of Bugula neritina, a colonial animal packing powerful symbionts and potential medicines.</title>
        <authorList>
            <person name="Rayko M."/>
        </authorList>
    </citation>
    <scope>NUCLEOTIDE SEQUENCE [LARGE SCALE GENOMIC DNA]</scope>
    <source>
        <strain evidence="4">Kwan_BN1</strain>
    </source>
</reference>
<dbReference type="Pfam" id="PF00098">
    <property type="entry name" value="zf-CCHC"/>
    <property type="match status" value="1"/>
</dbReference>
<keyword evidence="1" id="KW-0479">Metal-binding</keyword>
<dbReference type="SMART" id="SM00343">
    <property type="entry name" value="ZnF_C2HC"/>
    <property type="match status" value="1"/>
</dbReference>
<proteinExistence type="predicted"/>
<evidence type="ECO:0000259" key="3">
    <source>
        <dbReference type="PROSITE" id="PS50158"/>
    </source>
</evidence>
<name>A0A7J7K7W3_BUGNE</name>
<keyword evidence="1" id="KW-0863">Zinc-finger</keyword>
<dbReference type="GO" id="GO:0003676">
    <property type="term" value="F:nucleic acid binding"/>
    <property type="evidence" value="ECO:0007669"/>
    <property type="project" value="InterPro"/>
</dbReference>
<dbReference type="PROSITE" id="PS50158">
    <property type="entry name" value="ZF_CCHC"/>
    <property type="match status" value="1"/>
</dbReference>
<comment type="caution">
    <text evidence="4">The sequence shown here is derived from an EMBL/GenBank/DDBJ whole genome shotgun (WGS) entry which is preliminary data.</text>
</comment>
<keyword evidence="1" id="KW-0862">Zinc</keyword>
<evidence type="ECO:0000313" key="4">
    <source>
        <dbReference type="EMBL" id="KAF6034303.1"/>
    </source>
</evidence>
<gene>
    <name evidence="4" type="ORF">EB796_007389</name>
</gene>
<dbReference type="EMBL" id="VXIV02001106">
    <property type="protein sequence ID" value="KAF6034303.1"/>
    <property type="molecule type" value="Genomic_DNA"/>
</dbReference>
<feature type="region of interest" description="Disordered" evidence="2">
    <location>
        <begin position="1"/>
        <end position="29"/>
    </location>
</feature>
<dbReference type="Proteomes" id="UP000593567">
    <property type="component" value="Unassembled WGS sequence"/>
</dbReference>
<accession>A0A7J7K7W3</accession>
<dbReference type="GO" id="GO:0008270">
    <property type="term" value="F:zinc ion binding"/>
    <property type="evidence" value="ECO:0007669"/>
    <property type="project" value="UniProtKB-KW"/>
</dbReference>
<feature type="compositionally biased region" description="Basic and acidic residues" evidence="2">
    <location>
        <begin position="1"/>
        <end position="19"/>
    </location>
</feature>
<evidence type="ECO:0000313" key="5">
    <source>
        <dbReference type="Proteomes" id="UP000593567"/>
    </source>
</evidence>
<keyword evidence="5" id="KW-1185">Reference proteome</keyword>
<dbReference type="SUPFAM" id="SSF57756">
    <property type="entry name" value="Retrovirus zinc finger-like domains"/>
    <property type="match status" value="1"/>
</dbReference>
<evidence type="ECO:0000256" key="2">
    <source>
        <dbReference type="SAM" id="MobiDB-lite"/>
    </source>
</evidence>
<dbReference type="InterPro" id="IPR036875">
    <property type="entry name" value="Znf_CCHC_sf"/>
</dbReference>
<dbReference type="AlphaFoldDB" id="A0A7J7K7W3"/>
<evidence type="ECO:0000256" key="1">
    <source>
        <dbReference type="PROSITE-ProRule" id="PRU00047"/>
    </source>
</evidence>